<proteinExistence type="predicted"/>
<gene>
    <name evidence="1" type="ORF">CEPIT_LOCUS41477</name>
</gene>
<dbReference type="EMBL" id="CAMAPF010001065">
    <property type="protein sequence ID" value="CAH9144486.1"/>
    <property type="molecule type" value="Genomic_DNA"/>
</dbReference>
<comment type="caution">
    <text evidence="1">The sequence shown here is derived from an EMBL/GenBank/DDBJ whole genome shotgun (WGS) entry which is preliminary data.</text>
</comment>
<dbReference type="PANTHER" id="PTHR34196:SF2">
    <property type="entry name" value="OS02G0697700 PROTEIN"/>
    <property type="match status" value="1"/>
</dbReference>
<organism evidence="1 2">
    <name type="scientific">Cuscuta epithymum</name>
    <dbReference type="NCBI Taxonomy" id="186058"/>
    <lineage>
        <taxon>Eukaryota</taxon>
        <taxon>Viridiplantae</taxon>
        <taxon>Streptophyta</taxon>
        <taxon>Embryophyta</taxon>
        <taxon>Tracheophyta</taxon>
        <taxon>Spermatophyta</taxon>
        <taxon>Magnoliopsida</taxon>
        <taxon>eudicotyledons</taxon>
        <taxon>Gunneridae</taxon>
        <taxon>Pentapetalae</taxon>
        <taxon>asterids</taxon>
        <taxon>lamiids</taxon>
        <taxon>Solanales</taxon>
        <taxon>Convolvulaceae</taxon>
        <taxon>Cuscuteae</taxon>
        <taxon>Cuscuta</taxon>
        <taxon>Cuscuta subgen. Cuscuta</taxon>
    </lineage>
</organism>
<evidence type="ECO:0000313" key="1">
    <source>
        <dbReference type="EMBL" id="CAH9144486.1"/>
    </source>
</evidence>
<protein>
    <submittedName>
        <fullName evidence="1">Uncharacterized protein</fullName>
    </submittedName>
</protein>
<dbReference type="PANTHER" id="PTHR34196">
    <property type="entry name" value="OS02G0697700 PROTEIN"/>
    <property type="match status" value="1"/>
</dbReference>
<accession>A0AAV0G9H2</accession>
<dbReference type="Proteomes" id="UP001152523">
    <property type="component" value="Unassembled WGS sequence"/>
</dbReference>
<evidence type="ECO:0000313" key="2">
    <source>
        <dbReference type="Proteomes" id="UP001152523"/>
    </source>
</evidence>
<name>A0AAV0G9H2_9ASTE</name>
<keyword evidence="2" id="KW-1185">Reference proteome</keyword>
<dbReference type="AlphaFoldDB" id="A0AAV0G9H2"/>
<reference evidence="1" key="1">
    <citation type="submission" date="2022-07" db="EMBL/GenBank/DDBJ databases">
        <authorList>
            <person name="Macas J."/>
            <person name="Novak P."/>
            <person name="Neumann P."/>
        </authorList>
    </citation>
    <scope>NUCLEOTIDE SEQUENCE</scope>
</reference>
<sequence>MLGIFSRLSVIKGGHRRAQSALDNRDELGSKLEGGTVVGTASTAVLAGDGCTHHGIIEVEIGFKPAEHPSEPFADNNNDNPIYCPLPEPPAASILNDGRIWKEGIQEEALTTTRSHPTGHPICPSISAPEQNILRLLQDP</sequence>